<feature type="non-terminal residue" evidence="7">
    <location>
        <position position="51"/>
    </location>
</feature>
<proteinExistence type="predicted"/>
<keyword evidence="3 5" id="KW-0863">Zinc-finger</keyword>
<dbReference type="EMBL" id="ML002539">
    <property type="protein sequence ID" value="RKP37127.1"/>
    <property type="molecule type" value="Genomic_DNA"/>
</dbReference>
<dbReference type="GO" id="GO:0000978">
    <property type="term" value="F:RNA polymerase II cis-regulatory region sequence-specific DNA binding"/>
    <property type="evidence" value="ECO:0007669"/>
    <property type="project" value="TreeGrafter"/>
</dbReference>
<reference evidence="8" key="1">
    <citation type="journal article" date="2018" name="Nat. Microbiol.">
        <title>Leveraging single-cell genomics to expand the fungal tree of life.</title>
        <authorList>
            <person name="Ahrendt S.R."/>
            <person name="Quandt C.A."/>
            <person name="Ciobanu D."/>
            <person name="Clum A."/>
            <person name="Salamov A."/>
            <person name="Andreopoulos B."/>
            <person name="Cheng J.F."/>
            <person name="Woyke T."/>
            <person name="Pelin A."/>
            <person name="Henrissat B."/>
            <person name="Reynolds N.K."/>
            <person name="Benny G.L."/>
            <person name="Smith M.E."/>
            <person name="James T.Y."/>
            <person name="Grigoriev I.V."/>
        </authorList>
    </citation>
    <scope>NUCLEOTIDE SEQUENCE [LARGE SCALE GENOMIC DNA]</scope>
    <source>
        <strain evidence="8">RSA 468</strain>
    </source>
</reference>
<keyword evidence="2" id="KW-0677">Repeat</keyword>
<evidence type="ECO:0000313" key="7">
    <source>
        <dbReference type="EMBL" id="RKP37127.1"/>
    </source>
</evidence>
<evidence type="ECO:0000256" key="1">
    <source>
        <dbReference type="ARBA" id="ARBA00022723"/>
    </source>
</evidence>
<feature type="domain" description="C2H2-type" evidence="6">
    <location>
        <begin position="1"/>
        <end position="25"/>
    </location>
</feature>
<dbReference type="GO" id="GO:0045893">
    <property type="term" value="P:positive regulation of DNA-templated transcription"/>
    <property type="evidence" value="ECO:0007669"/>
    <property type="project" value="UniProtKB-ARBA"/>
</dbReference>
<accession>A0A4P9ZUB6</accession>
<dbReference type="Gene3D" id="3.30.160.60">
    <property type="entry name" value="Classic Zinc Finger"/>
    <property type="match status" value="2"/>
</dbReference>
<dbReference type="PANTHER" id="PTHR23235:SF120">
    <property type="entry name" value="KRUPPEL-LIKE FACTOR 15"/>
    <property type="match status" value="1"/>
</dbReference>
<protein>
    <recommendedName>
        <fullName evidence="6">C2H2-type domain-containing protein</fullName>
    </recommendedName>
</protein>
<evidence type="ECO:0000256" key="4">
    <source>
        <dbReference type="ARBA" id="ARBA00022833"/>
    </source>
</evidence>
<dbReference type="SUPFAM" id="SSF57667">
    <property type="entry name" value="beta-beta-alpha zinc fingers"/>
    <property type="match status" value="1"/>
</dbReference>
<dbReference type="PROSITE" id="PS50157">
    <property type="entry name" value="ZINC_FINGER_C2H2_2"/>
    <property type="match status" value="2"/>
</dbReference>
<evidence type="ECO:0000256" key="2">
    <source>
        <dbReference type="ARBA" id="ARBA00022737"/>
    </source>
</evidence>
<dbReference type="Proteomes" id="UP000268162">
    <property type="component" value="Unassembled WGS sequence"/>
</dbReference>
<keyword evidence="4" id="KW-0862">Zinc</keyword>
<evidence type="ECO:0000313" key="8">
    <source>
        <dbReference type="Proteomes" id="UP000268162"/>
    </source>
</evidence>
<evidence type="ECO:0000256" key="3">
    <source>
        <dbReference type="ARBA" id="ARBA00022771"/>
    </source>
</evidence>
<dbReference type="FunFam" id="3.30.160.60:FF:001732">
    <property type="entry name" value="Zgc:162936"/>
    <property type="match status" value="1"/>
</dbReference>
<sequence length="51" mass="5970">PVCKRKFTRAYDRNRHLRIHTGEKPFACEGCGERFPRKDYVTRHQSGSSSC</sequence>
<dbReference type="STRING" id="215637.A0A4P9ZUB6"/>
<dbReference type="PANTHER" id="PTHR23235">
    <property type="entry name" value="KRUEPPEL-LIKE TRANSCRIPTION FACTOR"/>
    <property type="match status" value="1"/>
</dbReference>
<dbReference type="GO" id="GO:0008270">
    <property type="term" value="F:zinc ion binding"/>
    <property type="evidence" value="ECO:0007669"/>
    <property type="project" value="UniProtKB-KW"/>
</dbReference>
<evidence type="ECO:0000259" key="6">
    <source>
        <dbReference type="PROSITE" id="PS50157"/>
    </source>
</evidence>
<dbReference type="GO" id="GO:0005694">
    <property type="term" value="C:chromosome"/>
    <property type="evidence" value="ECO:0007669"/>
    <property type="project" value="UniProtKB-ARBA"/>
</dbReference>
<dbReference type="InterPro" id="IPR013087">
    <property type="entry name" value="Znf_C2H2_type"/>
</dbReference>
<gene>
    <name evidence="7" type="ORF">BJ085DRAFT_10103</name>
</gene>
<feature type="domain" description="C2H2-type" evidence="6">
    <location>
        <begin position="26"/>
        <end position="51"/>
    </location>
</feature>
<dbReference type="Pfam" id="PF00096">
    <property type="entry name" value="zf-C2H2"/>
    <property type="match status" value="2"/>
</dbReference>
<organism evidence="7 8">
    <name type="scientific">Dimargaris cristalligena</name>
    <dbReference type="NCBI Taxonomy" id="215637"/>
    <lineage>
        <taxon>Eukaryota</taxon>
        <taxon>Fungi</taxon>
        <taxon>Fungi incertae sedis</taxon>
        <taxon>Zoopagomycota</taxon>
        <taxon>Kickxellomycotina</taxon>
        <taxon>Dimargaritomycetes</taxon>
        <taxon>Dimargaritales</taxon>
        <taxon>Dimargaritaceae</taxon>
        <taxon>Dimargaris</taxon>
    </lineage>
</organism>
<keyword evidence="8" id="KW-1185">Reference proteome</keyword>
<evidence type="ECO:0000256" key="5">
    <source>
        <dbReference type="PROSITE-ProRule" id="PRU00042"/>
    </source>
</evidence>
<dbReference type="AlphaFoldDB" id="A0A4P9ZUB6"/>
<feature type="non-terminal residue" evidence="7">
    <location>
        <position position="1"/>
    </location>
</feature>
<keyword evidence="1" id="KW-0479">Metal-binding</keyword>
<dbReference type="InterPro" id="IPR036236">
    <property type="entry name" value="Znf_C2H2_sf"/>
</dbReference>
<name>A0A4P9ZUB6_9FUNG</name>
<dbReference type="GO" id="GO:0000981">
    <property type="term" value="F:DNA-binding transcription factor activity, RNA polymerase II-specific"/>
    <property type="evidence" value="ECO:0007669"/>
    <property type="project" value="TreeGrafter"/>
</dbReference>